<dbReference type="Gene3D" id="1.25.40.60">
    <property type="match status" value="1"/>
</dbReference>
<protein>
    <submittedName>
        <fullName evidence="1">Putative vacuolar protein sortingassociated protein 45</fullName>
    </submittedName>
</protein>
<dbReference type="Gene3D" id="3.40.50.2060">
    <property type="match status" value="1"/>
</dbReference>
<evidence type="ECO:0000313" key="1">
    <source>
        <dbReference type="EMBL" id="AYV82503.1"/>
    </source>
</evidence>
<dbReference type="InterPro" id="IPR001619">
    <property type="entry name" value="Sec1-like"/>
</dbReference>
<dbReference type="Pfam" id="PF00995">
    <property type="entry name" value="Sec1"/>
    <property type="match status" value="1"/>
</dbReference>
<gene>
    <name evidence="1" type="ORF">Hyperionvirus1_82</name>
</gene>
<dbReference type="SUPFAM" id="SSF56815">
    <property type="entry name" value="Sec1/munc18-like (SM) proteins"/>
    <property type="match status" value="1"/>
</dbReference>
<name>A0A3G5A9I9_9VIRU</name>
<dbReference type="InterPro" id="IPR043127">
    <property type="entry name" value="Sec-1-like_dom3a"/>
</dbReference>
<dbReference type="Gene3D" id="3.40.50.1910">
    <property type="match status" value="1"/>
</dbReference>
<dbReference type="GO" id="GO:0016192">
    <property type="term" value="P:vesicle-mediated transport"/>
    <property type="evidence" value="ECO:0007669"/>
    <property type="project" value="InterPro"/>
</dbReference>
<accession>A0A3G5A9I9</accession>
<dbReference type="InterPro" id="IPR027482">
    <property type="entry name" value="Sec1-like_dom2"/>
</dbReference>
<dbReference type="InterPro" id="IPR036045">
    <property type="entry name" value="Sec1-like_sf"/>
</dbReference>
<dbReference type="EMBL" id="MK072383">
    <property type="protein sequence ID" value="AYV82503.1"/>
    <property type="molecule type" value="Genomic_DNA"/>
</dbReference>
<organism evidence="1">
    <name type="scientific">Hyperionvirus sp</name>
    <dbReference type="NCBI Taxonomy" id="2487770"/>
    <lineage>
        <taxon>Viruses</taxon>
        <taxon>Varidnaviria</taxon>
        <taxon>Bamfordvirae</taxon>
        <taxon>Nucleocytoviricota</taxon>
        <taxon>Megaviricetes</taxon>
        <taxon>Imitervirales</taxon>
        <taxon>Mimiviridae</taxon>
        <taxon>Klosneuvirinae</taxon>
    </lineage>
</organism>
<sequence>MAAAAPLAKFSVIDNVRWYVNKMLGVHGMKVFLLDEETCGIVSLVYSQTELVSHNAMLSRTLNLEVGELETGKKSTTGHLKAVVFVRPTDINLKNIKILLENPKYSEYHIFFSNLVPQKYLQELADADVYSVVRQVQEYYADYYAVNDNLWHLNLSKNFRLLDDPAFWMKTTHESFGRNVDGALACMLSFRTKFAIRYANYSKLATVFAQEVTKRIMEEKGLFDYGGEARALLLVIDRKDDPITPLLSQWTYQAMVHELLGIKNNIVDMSSVESLHKDHKEMVLSPSQDEFFGRSIYSLFNDVIGGINKVAAEYGAEKKRVQGMHDIKELMKFTENYAEFNKKQLTTTKHLTVLTKVADVANKRKLFEIGELEQELACKHDHKVALEKVEKFIVDDSIDVRDKLRLALLYAIRYENEEGNQVGKFDLTLGAHSVFVNLMNKMGSKARGPDILGGRGWKTPVATLAAMFKEVNNIFTQHKPYLCDILNFLRTTPKAAAYPFAHGAVTPEAGWPLIVVYIIGGVTYEESLAIHNMESEPAWRNTKIILGGSCIHNSRSFIEDLIDDVVLDIK</sequence>
<reference evidence="1" key="1">
    <citation type="submission" date="2018-10" db="EMBL/GenBank/DDBJ databases">
        <title>Hidden diversity of soil giant viruses.</title>
        <authorList>
            <person name="Schulz F."/>
            <person name="Alteio L."/>
            <person name="Goudeau D."/>
            <person name="Ryan E.M."/>
            <person name="Malmstrom R.R."/>
            <person name="Blanchard J."/>
            <person name="Woyke T."/>
        </authorList>
    </citation>
    <scope>NUCLEOTIDE SEQUENCE</scope>
    <source>
        <strain evidence="1">HYV1</strain>
    </source>
</reference>
<proteinExistence type="predicted"/>
<dbReference type="InterPro" id="IPR043154">
    <property type="entry name" value="Sec-1-like_dom1"/>
</dbReference>
<dbReference type="PANTHER" id="PTHR11679">
    <property type="entry name" value="VESICLE PROTEIN SORTING-ASSOCIATED"/>
    <property type="match status" value="1"/>
</dbReference>
<dbReference type="PIRSF" id="PIRSF005715">
    <property type="entry name" value="VPS45_Sec1"/>
    <property type="match status" value="1"/>
</dbReference>
<dbReference type="Gene3D" id="3.90.830.10">
    <property type="entry name" value="Syntaxin Binding Protein 1, Chain A, domain 2"/>
    <property type="match status" value="1"/>
</dbReference>